<sequence>LCRAGTLSQLNEAIGQLIEQQQVANTLLEDILEKQSEKEKAEKDGETKHENAKLRSGGKEVAVGLQRQGNLGKTRPTTSTENEPATMAKPAAPDLKGPQVKTPVSASIPHIPETVVSAMALLDTGATGNFVRADVLKALAVKADTSLRWPERESQRIATLADNKSSVPLCGTY</sequence>
<feature type="region of interest" description="Disordered" evidence="1">
    <location>
        <begin position="35"/>
        <end position="104"/>
    </location>
</feature>
<proteinExistence type="predicted"/>
<feature type="compositionally biased region" description="Basic and acidic residues" evidence="1">
    <location>
        <begin position="35"/>
        <end position="53"/>
    </location>
</feature>
<dbReference type="AlphaFoldDB" id="A0A7J6U8K2"/>
<evidence type="ECO:0000256" key="1">
    <source>
        <dbReference type="SAM" id="MobiDB-lite"/>
    </source>
</evidence>
<accession>A0A7J6U8K2</accession>
<protein>
    <submittedName>
        <fullName evidence="2">Uncharacterized protein</fullName>
    </submittedName>
</protein>
<dbReference type="Proteomes" id="UP000553632">
    <property type="component" value="Unassembled WGS sequence"/>
</dbReference>
<gene>
    <name evidence="2" type="ORF">FOZ63_025578</name>
</gene>
<feature type="non-terminal residue" evidence="2">
    <location>
        <position position="173"/>
    </location>
</feature>
<comment type="caution">
    <text evidence="2">The sequence shown here is derived from an EMBL/GenBank/DDBJ whole genome shotgun (WGS) entry which is preliminary data.</text>
</comment>
<evidence type="ECO:0000313" key="2">
    <source>
        <dbReference type="EMBL" id="KAF4753076.1"/>
    </source>
</evidence>
<keyword evidence="3" id="KW-1185">Reference proteome</keyword>
<evidence type="ECO:0000313" key="3">
    <source>
        <dbReference type="Proteomes" id="UP000553632"/>
    </source>
</evidence>
<dbReference type="EMBL" id="JABANO010005678">
    <property type="protein sequence ID" value="KAF4753076.1"/>
    <property type="molecule type" value="Genomic_DNA"/>
</dbReference>
<feature type="compositionally biased region" description="Polar residues" evidence="1">
    <location>
        <begin position="67"/>
        <end position="83"/>
    </location>
</feature>
<name>A0A7J6U8K2_PEROL</name>
<reference evidence="2 3" key="1">
    <citation type="submission" date="2020-04" db="EMBL/GenBank/DDBJ databases">
        <title>Perkinsus olseni comparative genomics.</title>
        <authorList>
            <person name="Bogema D.R."/>
        </authorList>
    </citation>
    <scope>NUCLEOTIDE SEQUENCE [LARGE SCALE GENOMIC DNA]</scope>
    <source>
        <strain evidence="2 3">ATCC PRA-207</strain>
    </source>
</reference>
<organism evidence="2 3">
    <name type="scientific">Perkinsus olseni</name>
    <name type="common">Perkinsus atlanticus</name>
    <dbReference type="NCBI Taxonomy" id="32597"/>
    <lineage>
        <taxon>Eukaryota</taxon>
        <taxon>Sar</taxon>
        <taxon>Alveolata</taxon>
        <taxon>Perkinsozoa</taxon>
        <taxon>Perkinsea</taxon>
        <taxon>Perkinsida</taxon>
        <taxon>Perkinsidae</taxon>
        <taxon>Perkinsus</taxon>
    </lineage>
</organism>